<comment type="caution">
    <text evidence="2">The sequence shown here is derived from an EMBL/GenBank/DDBJ whole genome shotgun (WGS) entry which is preliminary data.</text>
</comment>
<dbReference type="Proteomes" id="UP000265355">
    <property type="component" value="Unassembled WGS sequence"/>
</dbReference>
<evidence type="ECO:0008006" key="4">
    <source>
        <dbReference type="Google" id="ProtNLM"/>
    </source>
</evidence>
<name>A0ABX9NBG6_9MICO</name>
<gene>
    <name evidence="2" type="ORF">DZF98_00315</name>
</gene>
<reference evidence="2 3" key="1">
    <citation type="submission" date="2018-08" db="EMBL/GenBank/DDBJ databases">
        <title>Genome Sequence of Clavibacter michiganensis Subspecies type strains, and the Atypical Peach-Colored Strains Isolated from Tomato.</title>
        <authorList>
            <person name="Osdaghi E."/>
            <person name="Portier P."/>
            <person name="Briand M."/>
            <person name="Jacques M.-A."/>
        </authorList>
    </citation>
    <scope>NUCLEOTIDE SEQUENCE [LARGE SCALE GENOMIC DNA]</scope>
    <source>
        <strain evidence="2 3">CFBP 8216</strain>
    </source>
</reference>
<evidence type="ECO:0000313" key="3">
    <source>
        <dbReference type="Proteomes" id="UP000265355"/>
    </source>
</evidence>
<accession>A0ABX9NBG6</accession>
<evidence type="ECO:0000256" key="1">
    <source>
        <dbReference type="SAM" id="MobiDB-lite"/>
    </source>
</evidence>
<sequence length="232" mass="24722">MAWPAVVLVLGIVFRSQIAGALGKLRHLEAPGVKADFGDELAEAEATAGTLPADLPIAAPADLEGPGAEVPTDDQAPTEDTSAHAPAEGSGSHVDKHGSTNPVGALGDSSDPSGLIMRTWAALYEEVEEFAHITDSLPRSRKNPNRSTSALVRALVNCGFLSDDAADLIRELADLRNKVAHGRHVPTPGEALTYEGTASAAINHLRYRRDMETNLLAAHLRTPRWYEKPEDK</sequence>
<feature type="compositionally biased region" description="Low complexity" evidence="1">
    <location>
        <begin position="51"/>
        <end position="63"/>
    </location>
</feature>
<feature type="region of interest" description="Disordered" evidence="1">
    <location>
        <begin position="51"/>
        <end position="110"/>
    </location>
</feature>
<proteinExistence type="predicted"/>
<keyword evidence="3" id="KW-1185">Reference proteome</keyword>
<protein>
    <recommendedName>
        <fullName evidence="4">DUF4145 domain-containing protein</fullName>
    </recommendedName>
</protein>
<organism evidence="2 3">
    <name type="scientific">Clavibacter californiensis</name>
    <dbReference type="NCBI Taxonomy" id="1401995"/>
    <lineage>
        <taxon>Bacteria</taxon>
        <taxon>Bacillati</taxon>
        <taxon>Actinomycetota</taxon>
        <taxon>Actinomycetes</taxon>
        <taxon>Micrococcales</taxon>
        <taxon>Microbacteriaceae</taxon>
        <taxon>Clavibacter</taxon>
    </lineage>
</organism>
<evidence type="ECO:0000313" key="2">
    <source>
        <dbReference type="EMBL" id="RII94897.1"/>
    </source>
</evidence>
<dbReference type="EMBL" id="QWEE01000001">
    <property type="protein sequence ID" value="RII94897.1"/>
    <property type="molecule type" value="Genomic_DNA"/>
</dbReference>